<feature type="compositionally biased region" description="Basic and acidic residues" evidence="1">
    <location>
        <begin position="188"/>
        <end position="266"/>
    </location>
</feature>
<feature type="region of interest" description="Disordered" evidence="1">
    <location>
        <begin position="92"/>
        <end position="335"/>
    </location>
</feature>
<evidence type="ECO:0000256" key="2">
    <source>
        <dbReference type="SAM" id="Phobius"/>
    </source>
</evidence>
<organism evidence="3 4">
    <name type="scientific">Plasmodium coatneyi</name>
    <dbReference type="NCBI Taxonomy" id="208452"/>
    <lineage>
        <taxon>Eukaryota</taxon>
        <taxon>Sar</taxon>
        <taxon>Alveolata</taxon>
        <taxon>Apicomplexa</taxon>
        <taxon>Aconoidasida</taxon>
        <taxon>Haemosporida</taxon>
        <taxon>Plasmodiidae</taxon>
        <taxon>Plasmodium</taxon>
    </lineage>
</organism>
<keyword evidence="4" id="KW-1185">Reference proteome</keyword>
<feature type="region of interest" description="Disordered" evidence="1">
    <location>
        <begin position="1"/>
        <end position="25"/>
    </location>
</feature>
<protein>
    <submittedName>
        <fullName evidence="3">Uncharacterized protein</fullName>
    </submittedName>
</protein>
<evidence type="ECO:0000256" key="1">
    <source>
        <dbReference type="SAM" id="MobiDB-lite"/>
    </source>
</evidence>
<sequence length="335" mass="35477">MVHSSRTTTTANGALQGGLPSQGSRIPFAQASQKNKMDGKKASGSSLFFTKRTAMLFFVLAFIFLKHQEDFRRQDVNAPLQLHKSIGRNLASAEVATPSQNKSSLKDLFQKKEKKEKVPEVKKGASGSGNKAPSAAGNKAPSAAGNKGPSVGRNKGPSVSRNKGPRVAGNKAPSVGRNKAPTGVENKAPTEVENKAPTEVENKAPTEVENKSPTEGENKSPTEGENKSPTEGENKSPTEGENKSPTEGENKSPTEGENKAPTEGENKAPTASENKSPSIAENKAPGGQANTNNPNVTSSTSGNGGNRPYRKPRGRSDIKSDEEYYSSDEDAYTRK</sequence>
<dbReference type="AlphaFoldDB" id="A0A1B1E4D8"/>
<evidence type="ECO:0000313" key="4">
    <source>
        <dbReference type="Proteomes" id="UP000092716"/>
    </source>
</evidence>
<dbReference type="KEGG" id="pcot:PCOAH_00040510"/>
<keyword evidence="2" id="KW-0812">Transmembrane</keyword>
<gene>
    <name evidence="3" type="ORF">PCOAH_00040510</name>
</gene>
<keyword evidence="2" id="KW-0472">Membrane</keyword>
<evidence type="ECO:0000313" key="3">
    <source>
        <dbReference type="EMBL" id="ANQ09892.1"/>
    </source>
</evidence>
<proteinExistence type="predicted"/>
<feature type="compositionally biased region" description="Polar residues" evidence="1">
    <location>
        <begin position="269"/>
        <end position="279"/>
    </location>
</feature>
<dbReference type="Proteomes" id="UP000092716">
    <property type="component" value="Chromosome 12"/>
</dbReference>
<accession>A0A1B1E4D8</accession>
<feature type="transmembrane region" description="Helical" evidence="2">
    <location>
        <begin position="46"/>
        <end position="65"/>
    </location>
</feature>
<name>A0A1B1E4D8_9APIC</name>
<dbReference type="EMBL" id="CP016250">
    <property type="protein sequence ID" value="ANQ09892.1"/>
    <property type="molecule type" value="Genomic_DNA"/>
</dbReference>
<feature type="compositionally biased region" description="Basic and acidic residues" evidence="1">
    <location>
        <begin position="104"/>
        <end position="123"/>
    </location>
</feature>
<keyword evidence="2" id="KW-1133">Transmembrane helix</keyword>
<feature type="compositionally biased region" description="Low complexity" evidence="1">
    <location>
        <begin position="290"/>
        <end position="301"/>
    </location>
</feature>
<feature type="compositionally biased region" description="Acidic residues" evidence="1">
    <location>
        <begin position="323"/>
        <end position="335"/>
    </location>
</feature>
<dbReference type="RefSeq" id="XP_019916587.1">
    <property type="nucleotide sequence ID" value="XM_020060839.1"/>
</dbReference>
<dbReference type="OrthoDB" id="8923208at2759"/>
<reference evidence="4" key="1">
    <citation type="submission" date="2016-06" db="EMBL/GenBank/DDBJ databases">
        <title>First high quality genome sequence of Plasmodium coatneyi using continuous long reads from single molecule, real-time sequencing.</title>
        <authorList>
            <person name="Chien J.-T."/>
            <person name="Pakala S.B."/>
            <person name="Geraldo J.A."/>
            <person name="Lapp S.A."/>
            <person name="Barnwell J.W."/>
            <person name="Kissinger J.C."/>
            <person name="Galinski M.R."/>
            <person name="Humphrey J.C."/>
        </authorList>
    </citation>
    <scope>NUCLEOTIDE SEQUENCE [LARGE SCALE GENOMIC DNA]</scope>
    <source>
        <strain evidence="4">Hackeri</strain>
    </source>
</reference>
<dbReference type="GeneID" id="30910782"/>
<dbReference type="VEuPathDB" id="PlasmoDB:PCOAH_00040510"/>